<dbReference type="CDD" id="cd22668">
    <property type="entry name" value="FHA_FhaA-like"/>
    <property type="match status" value="1"/>
</dbReference>
<feature type="compositionally biased region" description="Low complexity" evidence="2">
    <location>
        <begin position="170"/>
        <end position="179"/>
    </location>
</feature>
<keyword evidence="1" id="KW-0597">Phosphoprotein</keyword>
<dbReference type="Proteomes" id="UP001070238">
    <property type="component" value="Unassembled WGS sequence"/>
</dbReference>
<evidence type="ECO:0000256" key="2">
    <source>
        <dbReference type="SAM" id="MobiDB-lite"/>
    </source>
</evidence>
<evidence type="ECO:0000259" key="3">
    <source>
        <dbReference type="PROSITE" id="PS50006"/>
    </source>
</evidence>
<reference evidence="4" key="1">
    <citation type="submission" date="2022-11" db="EMBL/GenBank/DDBJ databases">
        <title>Corynebacterium sp. isolated from Penguins.</title>
        <authorList>
            <person name="Sedlar K."/>
            <person name="Svec P."/>
        </authorList>
    </citation>
    <scope>NUCLEOTIDE SEQUENCE</scope>
    <source>
        <strain evidence="4">P5875</strain>
    </source>
</reference>
<evidence type="ECO:0000313" key="4">
    <source>
        <dbReference type="EMBL" id="MCX7537819.1"/>
    </source>
</evidence>
<evidence type="ECO:0000313" key="5">
    <source>
        <dbReference type="Proteomes" id="UP001070238"/>
    </source>
</evidence>
<dbReference type="AlphaFoldDB" id="A0A9Q4GNL2"/>
<dbReference type="Pfam" id="PF00498">
    <property type="entry name" value="FHA"/>
    <property type="match status" value="1"/>
</dbReference>
<dbReference type="Gene3D" id="3.30.2320.60">
    <property type="entry name" value="FhaA, phosphopeptide-binding domain (DUF3662)"/>
    <property type="match status" value="1"/>
</dbReference>
<dbReference type="Gene3D" id="2.60.200.20">
    <property type="match status" value="1"/>
</dbReference>
<dbReference type="SMART" id="SM00240">
    <property type="entry name" value="FHA"/>
    <property type="match status" value="1"/>
</dbReference>
<dbReference type="Pfam" id="PF12401">
    <property type="entry name" value="FhaA_N"/>
    <property type="match status" value="1"/>
</dbReference>
<dbReference type="InterPro" id="IPR008984">
    <property type="entry name" value="SMAD_FHA_dom_sf"/>
</dbReference>
<dbReference type="PANTHER" id="PTHR23308">
    <property type="entry name" value="NUCLEAR INHIBITOR OF PROTEIN PHOSPHATASE-1"/>
    <property type="match status" value="1"/>
</dbReference>
<sequence length="310" mass="33327">MSVMDRIAKLDTSLQRGLDNGFAFVFGGKVVPGEIDDLLTQQAEDNLTRGDGDWIEAPNVYLVSVSRKDFDNLRTSHPDLPQDAAGRMSRWCRNQSFVTLGPVTVQVRQDPGLRTGQLGSHSRIDRNPREETGYVGDTGSSDRPDRHSSDASPADTGTPGIRTGTNSPGAAVPDPVRPAADPHHRPAAPVPPAPQTGVAEPTEHISAGTPVQHAPLVSLLLQDGSSRTYLVQEGSNIVGRGTDVDFRLPDMGVSRRHAEIVWDGRDAVLVDLHSTNGTTVNDTDIDNWLLADGDVIKVGHSYIEVRITSG</sequence>
<proteinExistence type="predicted"/>
<dbReference type="EMBL" id="JAPMKX010000002">
    <property type="protein sequence ID" value="MCX7537819.1"/>
    <property type="molecule type" value="Genomic_DNA"/>
</dbReference>
<evidence type="ECO:0000256" key="1">
    <source>
        <dbReference type="ARBA" id="ARBA00022553"/>
    </source>
</evidence>
<dbReference type="RefSeq" id="WP_267169261.1">
    <property type="nucleotide sequence ID" value="NZ_JAPMKX010000002.1"/>
</dbReference>
<name>A0A9Q4GNL2_9CORY</name>
<dbReference type="PROSITE" id="PS50006">
    <property type="entry name" value="FHA_DOMAIN"/>
    <property type="match status" value="1"/>
</dbReference>
<dbReference type="InterPro" id="IPR022128">
    <property type="entry name" value="FhaA_N"/>
</dbReference>
<protein>
    <submittedName>
        <fullName evidence="4">DUF3662 and FHA domain-containing protein</fullName>
    </submittedName>
</protein>
<accession>A0A9Q4GNL2</accession>
<feature type="compositionally biased region" description="Basic and acidic residues" evidence="2">
    <location>
        <begin position="140"/>
        <end position="149"/>
    </location>
</feature>
<dbReference type="InterPro" id="IPR000253">
    <property type="entry name" value="FHA_dom"/>
</dbReference>
<organism evidence="4 5">
    <name type="scientific">Corynebacterium antarcticum</name>
    <dbReference type="NCBI Taxonomy" id="2800405"/>
    <lineage>
        <taxon>Bacteria</taxon>
        <taxon>Bacillati</taxon>
        <taxon>Actinomycetota</taxon>
        <taxon>Actinomycetes</taxon>
        <taxon>Mycobacteriales</taxon>
        <taxon>Corynebacteriaceae</taxon>
        <taxon>Corynebacterium</taxon>
    </lineage>
</organism>
<gene>
    <name evidence="4" type="ORF">OS123_04575</name>
</gene>
<dbReference type="InterPro" id="IPR042287">
    <property type="entry name" value="FhaA_N_sf"/>
</dbReference>
<dbReference type="SUPFAM" id="SSF49879">
    <property type="entry name" value="SMAD/FHA domain"/>
    <property type="match status" value="1"/>
</dbReference>
<feature type="compositionally biased region" description="Basic and acidic residues" evidence="2">
    <location>
        <begin position="122"/>
        <end position="132"/>
    </location>
</feature>
<feature type="region of interest" description="Disordered" evidence="2">
    <location>
        <begin position="108"/>
        <end position="201"/>
    </location>
</feature>
<feature type="domain" description="FHA" evidence="3">
    <location>
        <begin position="236"/>
        <end position="285"/>
    </location>
</feature>
<dbReference type="InterPro" id="IPR050923">
    <property type="entry name" value="Cell_Proc_Reg/RNA_Proc"/>
</dbReference>
<comment type="caution">
    <text evidence="4">The sequence shown here is derived from an EMBL/GenBank/DDBJ whole genome shotgun (WGS) entry which is preliminary data.</text>
</comment>